<dbReference type="Proteomes" id="UP000559256">
    <property type="component" value="Unassembled WGS sequence"/>
</dbReference>
<dbReference type="AlphaFoldDB" id="A0A8H5GLH2"/>
<protein>
    <submittedName>
        <fullName evidence="2">Uncharacterized protein</fullName>
    </submittedName>
</protein>
<evidence type="ECO:0000313" key="3">
    <source>
        <dbReference type="Proteomes" id="UP000559256"/>
    </source>
</evidence>
<name>A0A8H5GLH2_9AGAR</name>
<evidence type="ECO:0000256" key="1">
    <source>
        <dbReference type="SAM" id="MobiDB-lite"/>
    </source>
</evidence>
<gene>
    <name evidence="2" type="ORF">D9758_003852</name>
</gene>
<sequence length="502" mass="55325">MRTSLLTSQSLKHCGHDSLGLVGPSIPILLLARTLSTGDMSRPDHTFDDRNIPVSPKIAKGKEKEKEKENEKEQDVAKKKHLKQKIPKKFSRLFLRAKISSIAEEEEVDVVTPYNPSNDLPSTPLSSSANANSESTTTSMTGKSQPYSPVVPFPNTDPLQDEGAIDSHDEASLDSVDWDAYSEITLIHATRLRNLDSDDRGLCMFSPDQTQTPQTGTLRDKSATTADQICSSPIATVAVVSSSSSSSCELESNDCNRQKAAEVPMNTMAKRHGMHDVLELDHDESVSGYDERSHDEDQVHGQEARGNKMTWKYLAKNLNSKYIALKLDITDAKHHDAAVRKSRTRSPNSLIRKPMRSPVSAGSPMLSADDLGKVNAFYAPRPTHYAPPLPPKDHVYTPVLDISRLNILHDDLDRSNTSIPISPISPLTPMTPIFSSSYDEPFASPVDDVHDMPITPNGPIFFTLECSDSSQWDEVELVMLDRSPLDEERVGGWCGTGHTGRT</sequence>
<keyword evidence="3" id="KW-1185">Reference proteome</keyword>
<reference evidence="2 3" key="1">
    <citation type="journal article" date="2020" name="ISME J.">
        <title>Uncovering the hidden diversity of litter-decomposition mechanisms in mushroom-forming fungi.</title>
        <authorList>
            <person name="Floudas D."/>
            <person name="Bentzer J."/>
            <person name="Ahren D."/>
            <person name="Johansson T."/>
            <person name="Persson P."/>
            <person name="Tunlid A."/>
        </authorList>
    </citation>
    <scope>NUCLEOTIDE SEQUENCE [LARGE SCALE GENOMIC DNA]</scope>
    <source>
        <strain evidence="2 3">CBS 291.85</strain>
    </source>
</reference>
<feature type="compositionally biased region" description="Basic and acidic residues" evidence="1">
    <location>
        <begin position="41"/>
        <end position="51"/>
    </location>
</feature>
<organism evidence="2 3">
    <name type="scientific">Tetrapyrgos nigripes</name>
    <dbReference type="NCBI Taxonomy" id="182062"/>
    <lineage>
        <taxon>Eukaryota</taxon>
        <taxon>Fungi</taxon>
        <taxon>Dikarya</taxon>
        <taxon>Basidiomycota</taxon>
        <taxon>Agaricomycotina</taxon>
        <taxon>Agaricomycetes</taxon>
        <taxon>Agaricomycetidae</taxon>
        <taxon>Agaricales</taxon>
        <taxon>Marasmiineae</taxon>
        <taxon>Marasmiaceae</taxon>
        <taxon>Tetrapyrgos</taxon>
    </lineage>
</organism>
<accession>A0A8H5GLH2</accession>
<evidence type="ECO:0000313" key="2">
    <source>
        <dbReference type="EMBL" id="KAF5367122.1"/>
    </source>
</evidence>
<feature type="region of interest" description="Disordered" evidence="1">
    <location>
        <begin position="112"/>
        <end position="164"/>
    </location>
</feature>
<feature type="region of interest" description="Disordered" evidence="1">
    <location>
        <begin position="41"/>
        <end position="80"/>
    </location>
</feature>
<dbReference type="EMBL" id="JAACJM010000020">
    <property type="protein sequence ID" value="KAF5367122.1"/>
    <property type="molecule type" value="Genomic_DNA"/>
</dbReference>
<feature type="compositionally biased region" description="Polar residues" evidence="1">
    <location>
        <begin position="114"/>
        <end position="125"/>
    </location>
</feature>
<feature type="compositionally biased region" description="Low complexity" evidence="1">
    <location>
        <begin position="126"/>
        <end position="139"/>
    </location>
</feature>
<feature type="region of interest" description="Disordered" evidence="1">
    <location>
        <begin position="338"/>
        <end position="364"/>
    </location>
</feature>
<proteinExistence type="predicted"/>
<comment type="caution">
    <text evidence="2">The sequence shown here is derived from an EMBL/GenBank/DDBJ whole genome shotgun (WGS) entry which is preliminary data.</text>
</comment>
<feature type="compositionally biased region" description="Basic and acidic residues" evidence="1">
    <location>
        <begin position="60"/>
        <end position="77"/>
    </location>
</feature>